<protein>
    <submittedName>
        <fullName evidence="2">Uncharacterized protein</fullName>
    </submittedName>
</protein>
<feature type="compositionally biased region" description="Basic residues" evidence="1">
    <location>
        <begin position="1"/>
        <end position="13"/>
    </location>
</feature>
<dbReference type="Proteomes" id="UP000268350">
    <property type="component" value="Unassembled WGS sequence"/>
</dbReference>
<dbReference type="EMBL" id="OUUW01000011">
    <property type="protein sequence ID" value="SPP86900.1"/>
    <property type="molecule type" value="Genomic_DNA"/>
</dbReference>
<dbReference type="AlphaFoldDB" id="A0A3B0KF05"/>
<reference evidence="3" key="1">
    <citation type="submission" date="2018-01" db="EMBL/GenBank/DDBJ databases">
        <authorList>
            <person name="Alioto T."/>
            <person name="Alioto T."/>
        </authorList>
    </citation>
    <scope>NUCLEOTIDE SEQUENCE [LARGE SCALE GENOMIC DNA]</scope>
</reference>
<evidence type="ECO:0000256" key="1">
    <source>
        <dbReference type="SAM" id="MobiDB-lite"/>
    </source>
</evidence>
<sequence length="181" mass="20312">MGKKSNKIVKNKASRGQDGDIEVAEPVAAQSSTEELEHRNKSEANFYCDYVARQNGSQNQENCAEGEKMYCCSFHAKLLQQRSKEPSAPYPLTSNPIWMRVMGPMPPTISTPGFDINVKIRDKKKSGGAVEVPEIFDTYAYGEELKRRGFISKIQLPDFRKMMPRGYHGATMDIDSPMPDA</sequence>
<name>A0A3B0KF05_DROGU</name>
<gene>
    <name evidence="2" type="ORF">DGUA_6G009197</name>
</gene>
<evidence type="ECO:0000313" key="3">
    <source>
        <dbReference type="Proteomes" id="UP000268350"/>
    </source>
</evidence>
<proteinExistence type="predicted"/>
<accession>A0A3B0KF05</accession>
<evidence type="ECO:0000313" key="2">
    <source>
        <dbReference type="EMBL" id="SPP86900.1"/>
    </source>
</evidence>
<keyword evidence="3" id="KW-1185">Reference proteome</keyword>
<feature type="region of interest" description="Disordered" evidence="1">
    <location>
        <begin position="1"/>
        <end position="38"/>
    </location>
</feature>
<organism evidence="2 3">
    <name type="scientific">Drosophila guanche</name>
    <name type="common">Fruit fly</name>
    <dbReference type="NCBI Taxonomy" id="7266"/>
    <lineage>
        <taxon>Eukaryota</taxon>
        <taxon>Metazoa</taxon>
        <taxon>Ecdysozoa</taxon>
        <taxon>Arthropoda</taxon>
        <taxon>Hexapoda</taxon>
        <taxon>Insecta</taxon>
        <taxon>Pterygota</taxon>
        <taxon>Neoptera</taxon>
        <taxon>Endopterygota</taxon>
        <taxon>Diptera</taxon>
        <taxon>Brachycera</taxon>
        <taxon>Muscomorpha</taxon>
        <taxon>Ephydroidea</taxon>
        <taxon>Drosophilidae</taxon>
        <taxon>Drosophila</taxon>
        <taxon>Sophophora</taxon>
    </lineage>
</organism>